<feature type="non-terminal residue" evidence="1">
    <location>
        <position position="1"/>
    </location>
</feature>
<accession>A0A1I2HEU0</accession>
<proteinExistence type="predicted"/>
<protein>
    <submittedName>
        <fullName evidence="1">Uncharacterized protein</fullName>
    </submittedName>
</protein>
<name>A0A1I2HEU0_9BACL</name>
<evidence type="ECO:0000313" key="1">
    <source>
        <dbReference type="EMBL" id="SFF27256.1"/>
    </source>
</evidence>
<keyword evidence="2" id="KW-1185">Reference proteome</keyword>
<dbReference type="AlphaFoldDB" id="A0A1I2HEU0"/>
<organism evidence="1 2">
    <name type="scientific">Paenibacillus algorifonticola</name>
    <dbReference type="NCBI Taxonomy" id="684063"/>
    <lineage>
        <taxon>Bacteria</taxon>
        <taxon>Bacillati</taxon>
        <taxon>Bacillota</taxon>
        <taxon>Bacilli</taxon>
        <taxon>Bacillales</taxon>
        <taxon>Paenibacillaceae</taxon>
        <taxon>Paenibacillus</taxon>
    </lineage>
</organism>
<evidence type="ECO:0000313" key="2">
    <source>
        <dbReference type="Proteomes" id="UP000183410"/>
    </source>
</evidence>
<reference evidence="2" key="1">
    <citation type="submission" date="2016-10" db="EMBL/GenBank/DDBJ databases">
        <authorList>
            <person name="Varghese N."/>
            <person name="Submissions S."/>
        </authorList>
    </citation>
    <scope>NUCLEOTIDE SEQUENCE [LARGE SCALE GENOMIC DNA]</scope>
    <source>
        <strain evidence="2">CGMCC 1.10223</strain>
    </source>
</reference>
<dbReference type="EMBL" id="FONN01000022">
    <property type="protein sequence ID" value="SFF27256.1"/>
    <property type="molecule type" value="Genomic_DNA"/>
</dbReference>
<dbReference type="Proteomes" id="UP000183410">
    <property type="component" value="Unassembled WGS sequence"/>
</dbReference>
<sequence>ETKRPQSDEIQDQGRLTNLYFLYCLLDGVQFMLQNARLLGLIFNLVHK</sequence>
<gene>
    <name evidence="1" type="ORF">SAMN04487969_1221</name>
</gene>